<protein>
    <submittedName>
        <fullName evidence="2">Uncharacterized protein</fullName>
    </submittedName>
</protein>
<evidence type="ECO:0000256" key="1">
    <source>
        <dbReference type="SAM" id="MobiDB-lite"/>
    </source>
</evidence>
<dbReference type="EMBL" id="JAIQCJ010001301">
    <property type="protein sequence ID" value="KAJ8791295.1"/>
    <property type="molecule type" value="Genomic_DNA"/>
</dbReference>
<dbReference type="AlphaFoldDB" id="A0AB34HKG3"/>
<sequence length="115" mass="12424">MDHWGIEIRSGRIPPWPLQPGSAGGVIALLTPRLGRDTEAPFVVVFELRKHRGRGALGGLPGQPPGHLPASTGAPGAEQLQLSCAAASQQPFLFRLFTFSREMDEIKLGEWTASR</sequence>
<feature type="region of interest" description="Disordered" evidence="1">
    <location>
        <begin position="56"/>
        <end position="75"/>
    </location>
</feature>
<name>A0AB34HKG3_ESCRO</name>
<evidence type="ECO:0000313" key="3">
    <source>
        <dbReference type="Proteomes" id="UP001159641"/>
    </source>
</evidence>
<accession>A0AB34HKG3</accession>
<reference evidence="2 3" key="1">
    <citation type="submission" date="2022-11" db="EMBL/GenBank/DDBJ databases">
        <title>Whole genome sequence of Eschrichtius robustus ER-17-0199.</title>
        <authorList>
            <person name="Bruniche-Olsen A."/>
            <person name="Black A.N."/>
            <person name="Fields C.J."/>
            <person name="Walden K."/>
            <person name="Dewoody J.A."/>
        </authorList>
    </citation>
    <scope>NUCLEOTIDE SEQUENCE [LARGE SCALE GENOMIC DNA]</scope>
    <source>
        <strain evidence="2">ER-17-0199</strain>
        <tissue evidence="2">Blubber</tissue>
    </source>
</reference>
<gene>
    <name evidence="2" type="ORF">J1605_004342</name>
</gene>
<evidence type="ECO:0000313" key="2">
    <source>
        <dbReference type="EMBL" id="KAJ8791295.1"/>
    </source>
</evidence>
<organism evidence="2 3">
    <name type="scientific">Eschrichtius robustus</name>
    <name type="common">California gray whale</name>
    <name type="synonym">Eschrichtius gibbosus</name>
    <dbReference type="NCBI Taxonomy" id="9764"/>
    <lineage>
        <taxon>Eukaryota</taxon>
        <taxon>Metazoa</taxon>
        <taxon>Chordata</taxon>
        <taxon>Craniata</taxon>
        <taxon>Vertebrata</taxon>
        <taxon>Euteleostomi</taxon>
        <taxon>Mammalia</taxon>
        <taxon>Eutheria</taxon>
        <taxon>Laurasiatheria</taxon>
        <taxon>Artiodactyla</taxon>
        <taxon>Whippomorpha</taxon>
        <taxon>Cetacea</taxon>
        <taxon>Mysticeti</taxon>
        <taxon>Eschrichtiidae</taxon>
        <taxon>Eschrichtius</taxon>
    </lineage>
</organism>
<comment type="caution">
    <text evidence="2">The sequence shown here is derived from an EMBL/GenBank/DDBJ whole genome shotgun (WGS) entry which is preliminary data.</text>
</comment>
<proteinExistence type="predicted"/>
<dbReference type="Proteomes" id="UP001159641">
    <property type="component" value="Unassembled WGS sequence"/>
</dbReference>
<keyword evidence="3" id="KW-1185">Reference proteome</keyword>